<sequence length="37" mass="4328">MTQSKTSWKIIQKINKSNPDQLRSGFFITCFLLKILV</sequence>
<dbReference type="EMBL" id="PP554578">
    <property type="protein sequence ID" value="XCD29616.1"/>
    <property type="molecule type" value="Genomic_DNA"/>
</dbReference>
<reference evidence="1" key="1">
    <citation type="submission" date="2024-03" db="EMBL/GenBank/DDBJ databases">
        <title>This phage originates from the Bacteriophage catalogue of the Bacteriophage Competence Centre, Department of Microbiology und Biotechnology, Max Rubner-Institut, Kiel, Germany.</title>
        <authorList>
            <person name="Sprotte S."/>
            <person name="Brinks E."/>
        </authorList>
    </citation>
    <scope>NUCLEOTIDE SEQUENCE</scope>
</reference>
<accession>A0AAU8BWN8</accession>
<organism evidence="1">
    <name type="scientific">Salmonella phage PMBT27</name>
    <dbReference type="NCBI Taxonomy" id="3137285"/>
    <lineage>
        <taxon>Viruses</taxon>
    </lineage>
</organism>
<protein>
    <submittedName>
        <fullName evidence="1">Uncharacterized protein</fullName>
    </submittedName>
</protein>
<evidence type="ECO:0000313" key="1">
    <source>
        <dbReference type="EMBL" id="XCD29616.1"/>
    </source>
</evidence>
<proteinExistence type="predicted"/>
<name>A0AAU8BWN8_9VIRU</name>